<dbReference type="AlphaFoldDB" id="A0A0E0B8X3"/>
<accession>A0A0E0B8X3</accession>
<organism evidence="1">
    <name type="scientific">Oryza glumipatula</name>
    <dbReference type="NCBI Taxonomy" id="40148"/>
    <lineage>
        <taxon>Eukaryota</taxon>
        <taxon>Viridiplantae</taxon>
        <taxon>Streptophyta</taxon>
        <taxon>Embryophyta</taxon>
        <taxon>Tracheophyta</taxon>
        <taxon>Spermatophyta</taxon>
        <taxon>Magnoliopsida</taxon>
        <taxon>Liliopsida</taxon>
        <taxon>Poales</taxon>
        <taxon>Poaceae</taxon>
        <taxon>BOP clade</taxon>
        <taxon>Oryzoideae</taxon>
        <taxon>Oryzeae</taxon>
        <taxon>Oryzinae</taxon>
        <taxon>Oryza</taxon>
    </lineage>
</organism>
<reference evidence="1" key="1">
    <citation type="submission" date="2015-04" db="UniProtKB">
        <authorList>
            <consortium name="EnsemblPlants"/>
        </authorList>
    </citation>
    <scope>IDENTIFICATION</scope>
</reference>
<evidence type="ECO:0000313" key="2">
    <source>
        <dbReference type="Proteomes" id="UP000026961"/>
    </source>
</evidence>
<dbReference type="HOGENOM" id="CLU_216559_0_0_1"/>
<keyword evidence="2" id="KW-1185">Reference proteome</keyword>
<evidence type="ECO:0000313" key="1">
    <source>
        <dbReference type="EnsemblPlants" id="OGLUM10G05470.1"/>
    </source>
</evidence>
<dbReference type="Gramene" id="OGLUM10G05470.1">
    <property type="protein sequence ID" value="OGLUM10G05470.1"/>
    <property type="gene ID" value="OGLUM10G05470"/>
</dbReference>
<reference evidence="1" key="2">
    <citation type="submission" date="2018-05" db="EMBL/GenBank/DDBJ databases">
        <title>OgluRS3 (Oryza glumaepatula Reference Sequence Version 3).</title>
        <authorList>
            <person name="Zhang J."/>
            <person name="Kudrna D."/>
            <person name="Lee S."/>
            <person name="Talag J."/>
            <person name="Welchert J."/>
            <person name="Wing R.A."/>
        </authorList>
    </citation>
    <scope>NUCLEOTIDE SEQUENCE [LARGE SCALE GENOMIC DNA]</scope>
</reference>
<protein>
    <submittedName>
        <fullName evidence="1">Uncharacterized protein</fullName>
    </submittedName>
</protein>
<dbReference type="EnsemblPlants" id="OGLUM10G05470.1">
    <property type="protein sequence ID" value="OGLUM10G05470.1"/>
    <property type="gene ID" value="OGLUM10G05470"/>
</dbReference>
<name>A0A0E0B8X3_9ORYZ</name>
<proteinExistence type="predicted"/>
<sequence length="48" mass="5646">MKSCVDALWTNVREDALEMKIVTQLRQSLRKMVSKSRCSRTVKDEMSR</sequence>
<dbReference type="Proteomes" id="UP000026961">
    <property type="component" value="Chromosome 10"/>
</dbReference>